<accession>A0A409YVF5</accession>
<keyword evidence="3" id="KW-0862">Zinc</keyword>
<dbReference type="SUPFAM" id="SSF57850">
    <property type="entry name" value="RING/U-box"/>
    <property type="match status" value="1"/>
</dbReference>
<evidence type="ECO:0000256" key="2">
    <source>
        <dbReference type="ARBA" id="ARBA00022771"/>
    </source>
</evidence>
<name>A0A409YVF5_9AGAR</name>
<feature type="region of interest" description="Disordered" evidence="6">
    <location>
        <begin position="283"/>
        <end position="305"/>
    </location>
</feature>
<evidence type="ECO:0000259" key="7">
    <source>
        <dbReference type="PROSITE" id="PS50089"/>
    </source>
</evidence>
<reference evidence="8 9" key="1">
    <citation type="journal article" date="2018" name="Evol. Lett.">
        <title>Horizontal gene cluster transfer increased hallucinogenic mushroom diversity.</title>
        <authorList>
            <person name="Reynolds H.T."/>
            <person name="Vijayakumar V."/>
            <person name="Gluck-Thaler E."/>
            <person name="Korotkin H.B."/>
            <person name="Matheny P.B."/>
            <person name="Slot J.C."/>
        </authorList>
    </citation>
    <scope>NUCLEOTIDE SEQUENCE [LARGE SCALE GENOMIC DNA]</scope>
    <source>
        <strain evidence="8 9">2629</strain>
    </source>
</reference>
<dbReference type="PROSITE" id="PS50089">
    <property type="entry name" value="ZF_RING_2"/>
    <property type="match status" value="1"/>
</dbReference>
<dbReference type="EMBL" id="NHTK01000540">
    <property type="protein sequence ID" value="PPR07004.1"/>
    <property type="molecule type" value="Genomic_DNA"/>
</dbReference>
<evidence type="ECO:0000313" key="8">
    <source>
        <dbReference type="EMBL" id="PPR07004.1"/>
    </source>
</evidence>
<dbReference type="OrthoDB" id="6105938at2759"/>
<dbReference type="CDD" id="cd16449">
    <property type="entry name" value="RING-HC"/>
    <property type="match status" value="1"/>
</dbReference>
<dbReference type="GO" id="GO:0008270">
    <property type="term" value="F:zinc ion binding"/>
    <property type="evidence" value="ECO:0007669"/>
    <property type="project" value="UniProtKB-KW"/>
</dbReference>
<dbReference type="InterPro" id="IPR013083">
    <property type="entry name" value="Znf_RING/FYVE/PHD"/>
</dbReference>
<proteinExistence type="predicted"/>
<dbReference type="InterPro" id="IPR018957">
    <property type="entry name" value="Znf_C3HC4_RING-type"/>
</dbReference>
<dbReference type="STRING" id="181874.A0A409YVF5"/>
<keyword evidence="5" id="KW-0175">Coiled coil</keyword>
<dbReference type="Pfam" id="PF00097">
    <property type="entry name" value="zf-C3HC4"/>
    <property type="match status" value="1"/>
</dbReference>
<feature type="region of interest" description="Disordered" evidence="6">
    <location>
        <begin position="379"/>
        <end position="404"/>
    </location>
</feature>
<dbReference type="InterPro" id="IPR001841">
    <property type="entry name" value="Znf_RING"/>
</dbReference>
<evidence type="ECO:0000256" key="1">
    <source>
        <dbReference type="ARBA" id="ARBA00022723"/>
    </source>
</evidence>
<evidence type="ECO:0000256" key="4">
    <source>
        <dbReference type="PROSITE-ProRule" id="PRU00175"/>
    </source>
</evidence>
<feature type="coiled-coil region" evidence="5">
    <location>
        <begin position="134"/>
        <end position="262"/>
    </location>
</feature>
<dbReference type="AlphaFoldDB" id="A0A409YVF5"/>
<comment type="caution">
    <text evidence="8">The sequence shown here is derived from an EMBL/GenBank/DDBJ whole genome shotgun (WGS) entry which is preliminary data.</text>
</comment>
<keyword evidence="9" id="KW-1185">Reference proteome</keyword>
<evidence type="ECO:0000313" key="9">
    <source>
        <dbReference type="Proteomes" id="UP000284842"/>
    </source>
</evidence>
<dbReference type="SMART" id="SM00184">
    <property type="entry name" value="RING"/>
    <property type="match status" value="1"/>
</dbReference>
<feature type="domain" description="RING-type" evidence="7">
    <location>
        <begin position="10"/>
        <end position="51"/>
    </location>
</feature>
<dbReference type="Gene3D" id="3.40.50.300">
    <property type="entry name" value="P-loop containing nucleotide triphosphate hydrolases"/>
    <property type="match status" value="1"/>
</dbReference>
<dbReference type="Proteomes" id="UP000284842">
    <property type="component" value="Unassembled WGS sequence"/>
</dbReference>
<dbReference type="InterPro" id="IPR027417">
    <property type="entry name" value="P-loop_NTPase"/>
</dbReference>
<protein>
    <recommendedName>
        <fullName evidence="7">RING-type domain-containing protein</fullName>
    </recommendedName>
</protein>
<keyword evidence="2 4" id="KW-0863">Zinc-finger</keyword>
<organism evidence="8 9">
    <name type="scientific">Panaeolus cyanescens</name>
    <dbReference type="NCBI Taxonomy" id="181874"/>
    <lineage>
        <taxon>Eukaryota</taxon>
        <taxon>Fungi</taxon>
        <taxon>Dikarya</taxon>
        <taxon>Basidiomycota</taxon>
        <taxon>Agaricomycotina</taxon>
        <taxon>Agaricomycetes</taxon>
        <taxon>Agaricomycetidae</taxon>
        <taxon>Agaricales</taxon>
        <taxon>Agaricineae</taxon>
        <taxon>Galeropsidaceae</taxon>
        <taxon>Panaeolus</taxon>
    </lineage>
</organism>
<sequence>MSTSAGVCHCPICLNNHSIDQFLVFPCGHGFCSNCTHQLFEQSRPKCPNCRVSIHRRDSHQVFLTVVDAKTALATSVVEGIELMGPSTPSGSVKRAEQKIRQVVESNPDSDSVKAILDALATFSERIVPMFKTVESQSKEISKLQEDLRRAKRSRDSMANKIKDGENLQQANNQLKQALEEAERNTHQAIQLAELAKDETTKHHDKMQEWKKRAAELDQENRRYKDLLDRQINSARTMKEKNKKLSKQISSLTEQINRKDAMSDATGDYDGDFSTHEHSRISNRLSIGGTPNKMSVTGTPSSARRSTYLDENDIDLDMSGIPQTKFQSDWQLNNAGTSNVLKKRSLNETNPLERRRVTNPIHLQKKAPASIAQTAFPISIDNKGHPTRPVQFGPRSYVPLGRHL</sequence>
<evidence type="ECO:0000256" key="3">
    <source>
        <dbReference type="ARBA" id="ARBA00022833"/>
    </source>
</evidence>
<feature type="compositionally biased region" description="Polar residues" evidence="6">
    <location>
        <begin position="292"/>
        <end position="305"/>
    </location>
</feature>
<evidence type="ECO:0000256" key="5">
    <source>
        <dbReference type="SAM" id="Coils"/>
    </source>
</evidence>
<keyword evidence="1" id="KW-0479">Metal-binding</keyword>
<dbReference type="InParanoid" id="A0A409YVF5"/>
<evidence type="ECO:0000256" key="6">
    <source>
        <dbReference type="SAM" id="MobiDB-lite"/>
    </source>
</evidence>
<dbReference type="Gene3D" id="3.30.40.10">
    <property type="entry name" value="Zinc/RING finger domain, C3HC4 (zinc finger)"/>
    <property type="match status" value="1"/>
</dbReference>
<gene>
    <name evidence="8" type="ORF">CVT24_011090</name>
</gene>